<keyword evidence="4" id="KW-0238">DNA-binding</keyword>
<name>A0AAQ3ME95_VIGMU</name>
<dbReference type="InterPro" id="IPR036388">
    <property type="entry name" value="WH-like_DNA-bd_sf"/>
</dbReference>
<gene>
    <name evidence="8" type="ORF">V8G54_034874</name>
</gene>
<accession>A0AAQ3ME95</accession>
<dbReference type="SUPFAM" id="SSF46785">
    <property type="entry name" value="Winged helix' DNA-binding domain"/>
    <property type="match status" value="1"/>
</dbReference>
<dbReference type="GO" id="GO:0006334">
    <property type="term" value="P:nucleosome assembly"/>
    <property type="evidence" value="ECO:0007669"/>
    <property type="project" value="InterPro"/>
</dbReference>
<evidence type="ECO:0000256" key="6">
    <source>
        <dbReference type="SAM" id="MobiDB-lite"/>
    </source>
</evidence>
<dbReference type="GO" id="GO:0030261">
    <property type="term" value="P:chromosome condensation"/>
    <property type="evidence" value="ECO:0007669"/>
    <property type="project" value="TreeGrafter"/>
</dbReference>
<dbReference type="InterPro" id="IPR017956">
    <property type="entry name" value="AT_hook_DNA-bd_motif"/>
</dbReference>
<protein>
    <recommendedName>
        <fullName evidence="7">H15 domain-containing protein</fullName>
    </recommendedName>
</protein>
<comment type="subcellular location">
    <subcellularLocation>
        <location evidence="2">Chromosome</location>
    </subcellularLocation>
    <subcellularLocation>
        <location evidence="1">Nucleus</location>
    </subcellularLocation>
</comment>
<evidence type="ECO:0000256" key="5">
    <source>
        <dbReference type="ARBA" id="ARBA00023242"/>
    </source>
</evidence>
<feature type="domain" description="H15" evidence="7">
    <location>
        <begin position="11"/>
        <end position="78"/>
    </location>
</feature>
<evidence type="ECO:0000259" key="7">
    <source>
        <dbReference type="PROSITE" id="PS51504"/>
    </source>
</evidence>
<feature type="region of interest" description="Disordered" evidence="6">
    <location>
        <begin position="65"/>
        <end position="169"/>
    </location>
</feature>
<dbReference type="AlphaFoldDB" id="A0AAQ3ME95"/>
<dbReference type="InterPro" id="IPR036390">
    <property type="entry name" value="WH_DNA-bd_sf"/>
</dbReference>
<dbReference type="PRINTS" id="PR00929">
    <property type="entry name" value="ATHOOK"/>
</dbReference>
<keyword evidence="9" id="KW-1185">Reference proteome</keyword>
<evidence type="ECO:0000256" key="2">
    <source>
        <dbReference type="ARBA" id="ARBA00004286"/>
    </source>
</evidence>
<dbReference type="InterPro" id="IPR000116">
    <property type="entry name" value="HMGA"/>
</dbReference>
<dbReference type="GO" id="GO:0006355">
    <property type="term" value="P:regulation of DNA-templated transcription"/>
    <property type="evidence" value="ECO:0007669"/>
    <property type="project" value="InterPro"/>
</dbReference>
<dbReference type="GO" id="GO:0000786">
    <property type="term" value="C:nucleosome"/>
    <property type="evidence" value="ECO:0007669"/>
    <property type="project" value="InterPro"/>
</dbReference>
<dbReference type="Gene3D" id="1.10.10.10">
    <property type="entry name" value="Winged helix-like DNA-binding domain superfamily/Winged helix DNA-binding domain"/>
    <property type="match status" value="1"/>
</dbReference>
<dbReference type="Proteomes" id="UP001374535">
    <property type="component" value="Chromosome 11"/>
</dbReference>
<proteinExistence type="predicted"/>
<dbReference type="GO" id="GO:0045910">
    <property type="term" value="P:negative regulation of DNA recombination"/>
    <property type="evidence" value="ECO:0007669"/>
    <property type="project" value="TreeGrafter"/>
</dbReference>
<dbReference type="GO" id="GO:0003690">
    <property type="term" value="F:double-stranded DNA binding"/>
    <property type="evidence" value="ECO:0007669"/>
    <property type="project" value="TreeGrafter"/>
</dbReference>
<dbReference type="PRINTS" id="PR00930">
    <property type="entry name" value="HIGHMOBLTYIY"/>
</dbReference>
<keyword evidence="5" id="KW-0539">Nucleus</keyword>
<dbReference type="SMART" id="SM00384">
    <property type="entry name" value="AT_hook"/>
    <property type="match status" value="4"/>
</dbReference>
<evidence type="ECO:0000313" key="8">
    <source>
        <dbReference type="EMBL" id="WVY89360.1"/>
    </source>
</evidence>
<dbReference type="GO" id="GO:0005730">
    <property type="term" value="C:nucleolus"/>
    <property type="evidence" value="ECO:0007669"/>
    <property type="project" value="TreeGrafter"/>
</dbReference>
<dbReference type="Pfam" id="PF00538">
    <property type="entry name" value="Linker_histone"/>
    <property type="match status" value="1"/>
</dbReference>
<dbReference type="PANTHER" id="PTHR11467:SF162">
    <property type="entry name" value="HMG-Y-RELATED PROTEIN A"/>
    <property type="match status" value="1"/>
</dbReference>
<dbReference type="SMART" id="SM00526">
    <property type="entry name" value="H15"/>
    <property type="match status" value="1"/>
</dbReference>
<evidence type="ECO:0000256" key="1">
    <source>
        <dbReference type="ARBA" id="ARBA00004123"/>
    </source>
</evidence>
<dbReference type="PANTHER" id="PTHR11467">
    <property type="entry name" value="HISTONE H1"/>
    <property type="match status" value="1"/>
</dbReference>
<dbReference type="FunFam" id="1.10.10.10:FF:000493">
    <property type="entry name" value="HMG-Y-related protein A"/>
    <property type="match status" value="1"/>
</dbReference>
<evidence type="ECO:0000256" key="3">
    <source>
        <dbReference type="ARBA" id="ARBA00022737"/>
    </source>
</evidence>
<keyword evidence="3" id="KW-0677">Repeat</keyword>
<dbReference type="EMBL" id="CP144690">
    <property type="protein sequence ID" value="WVY89360.1"/>
    <property type="molecule type" value="Genomic_DNA"/>
</dbReference>
<dbReference type="PROSITE" id="PS51504">
    <property type="entry name" value="H15"/>
    <property type="match status" value="1"/>
</dbReference>
<sequence>MATEEVNKPQSLPPYPELILKAIEALSEPSGSSKSAISKYIEAIYGELPDSTVLGNELNKLKESGELVFNKNNYMKADPSAPPKRGRGRPPKPKAPVPPGTVVSPPRPRGRPPKDPNAPPKSPKPKPTPGSGRPRGRPKKIPRSPTAAYPAAVSSGRPRGRPPKVKPQLTEICGKIHLKIMGQRRRTLETEKGETGSDDTSPAWCEVVVVSLEGEIRWSGLTGKPSACVIFPSY</sequence>
<dbReference type="InterPro" id="IPR005818">
    <property type="entry name" value="Histone_H1/H5_H15"/>
</dbReference>
<reference evidence="8 9" key="1">
    <citation type="journal article" date="2023" name="Life. Sci Alliance">
        <title>Evolutionary insights into 3D genome organization and epigenetic landscape of Vigna mungo.</title>
        <authorList>
            <person name="Junaid A."/>
            <person name="Singh B."/>
            <person name="Bhatia S."/>
        </authorList>
    </citation>
    <scope>NUCLEOTIDE SEQUENCE [LARGE SCALE GENOMIC DNA]</scope>
    <source>
        <strain evidence="8">Urdbean</strain>
    </source>
</reference>
<evidence type="ECO:0000313" key="9">
    <source>
        <dbReference type="Proteomes" id="UP001374535"/>
    </source>
</evidence>
<dbReference type="GO" id="GO:0031492">
    <property type="term" value="F:nucleosomal DNA binding"/>
    <property type="evidence" value="ECO:0007669"/>
    <property type="project" value="TreeGrafter"/>
</dbReference>
<evidence type="ECO:0000256" key="4">
    <source>
        <dbReference type="ARBA" id="ARBA00023125"/>
    </source>
</evidence>
<organism evidence="8 9">
    <name type="scientific">Vigna mungo</name>
    <name type="common">Black gram</name>
    <name type="synonym">Phaseolus mungo</name>
    <dbReference type="NCBI Taxonomy" id="3915"/>
    <lineage>
        <taxon>Eukaryota</taxon>
        <taxon>Viridiplantae</taxon>
        <taxon>Streptophyta</taxon>
        <taxon>Embryophyta</taxon>
        <taxon>Tracheophyta</taxon>
        <taxon>Spermatophyta</taxon>
        <taxon>Magnoliopsida</taxon>
        <taxon>eudicotyledons</taxon>
        <taxon>Gunneridae</taxon>
        <taxon>Pentapetalae</taxon>
        <taxon>rosids</taxon>
        <taxon>fabids</taxon>
        <taxon>Fabales</taxon>
        <taxon>Fabaceae</taxon>
        <taxon>Papilionoideae</taxon>
        <taxon>50 kb inversion clade</taxon>
        <taxon>NPAAA clade</taxon>
        <taxon>indigoferoid/millettioid clade</taxon>
        <taxon>Phaseoleae</taxon>
        <taxon>Vigna</taxon>
    </lineage>
</organism>
<feature type="compositionally biased region" description="Pro residues" evidence="6">
    <location>
        <begin position="115"/>
        <end position="128"/>
    </location>
</feature>